<feature type="domain" description="Kazal-like" evidence="8">
    <location>
        <begin position="13"/>
        <end position="67"/>
    </location>
</feature>
<dbReference type="PROSITE" id="PS51465">
    <property type="entry name" value="KAZAL_2"/>
    <property type="match status" value="2"/>
</dbReference>
<keyword evidence="2" id="KW-0964">Secreted</keyword>
<keyword evidence="3" id="KW-0646">Protease inhibitor</keyword>
<evidence type="ECO:0000256" key="3">
    <source>
        <dbReference type="ARBA" id="ARBA00022690"/>
    </source>
</evidence>
<dbReference type="InterPro" id="IPR001239">
    <property type="entry name" value="Prot_inh_Kazal-m"/>
</dbReference>
<dbReference type="GO" id="GO:0004867">
    <property type="term" value="F:serine-type endopeptidase inhibitor activity"/>
    <property type="evidence" value="ECO:0007669"/>
    <property type="project" value="UniProtKB-KW"/>
</dbReference>
<feature type="chain" id="PRO_5014817110" evidence="7">
    <location>
        <begin position="19"/>
        <end position="147"/>
    </location>
</feature>
<feature type="signal peptide" evidence="7">
    <location>
        <begin position="1"/>
        <end position="18"/>
    </location>
</feature>
<dbReference type="InterPro" id="IPR002350">
    <property type="entry name" value="Kazal_dom"/>
</dbReference>
<evidence type="ECO:0000256" key="1">
    <source>
        <dbReference type="ARBA" id="ARBA00004613"/>
    </source>
</evidence>
<keyword evidence="4" id="KW-0677">Repeat</keyword>
<evidence type="ECO:0000313" key="9">
    <source>
        <dbReference type="EMBL" id="ATU82766.1"/>
    </source>
</evidence>
<proteinExistence type="evidence at transcript level"/>
<dbReference type="PANTHER" id="PTHR21131:SF0">
    <property type="entry name" value="GEO10195P1-RELATED"/>
    <property type="match status" value="1"/>
</dbReference>
<dbReference type="CDD" id="cd00104">
    <property type="entry name" value="KAZAL_FS"/>
    <property type="match status" value="1"/>
</dbReference>
<dbReference type="SUPFAM" id="SSF100895">
    <property type="entry name" value="Kazal-type serine protease inhibitors"/>
    <property type="match status" value="2"/>
</dbReference>
<evidence type="ECO:0000256" key="5">
    <source>
        <dbReference type="ARBA" id="ARBA00022900"/>
    </source>
</evidence>
<dbReference type="InterPro" id="IPR036058">
    <property type="entry name" value="Kazal_dom_sf"/>
</dbReference>
<organism evidence="9">
    <name type="scientific">Pristhesancus plagipennis</name>
    <name type="common">Common assassin bug</name>
    <dbReference type="NCBI Taxonomy" id="1955184"/>
    <lineage>
        <taxon>Eukaryota</taxon>
        <taxon>Metazoa</taxon>
        <taxon>Ecdysozoa</taxon>
        <taxon>Arthropoda</taxon>
        <taxon>Hexapoda</taxon>
        <taxon>Insecta</taxon>
        <taxon>Pterygota</taxon>
        <taxon>Neoptera</taxon>
        <taxon>Paraneoptera</taxon>
        <taxon>Hemiptera</taxon>
        <taxon>Heteroptera</taxon>
        <taxon>Panheteroptera</taxon>
        <taxon>Cimicomorpha</taxon>
        <taxon>Reduviidae</taxon>
        <taxon>Harpactorinae</taxon>
        <taxon>Harpactorini</taxon>
        <taxon>Pristhesancus</taxon>
    </lineage>
</organism>
<evidence type="ECO:0000256" key="4">
    <source>
        <dbReference type="ARBA" id="ARBA00022737"/>
    </source>
</evidence>
<evidence type="ECO:0000256" key="2">
    <source>
        <dbReference type="ARBA" id="ARBA00022525"/>
    </source>
</evidence>
<dbReference type="InterPro" id="IPR053265">
    <property type="entry name" value="Serpin"/>
</dbReference>
<comment type="subcellular location">
    <subcellularLocation>
        <location evidence="1">Secreted</location>
    </subcellularLocation>
</comment>
<dbReference type="AlphaFoldDB" id="A0A2K8JLT2"/>
<evidence type="ECO:0000256" key="6">
    <source>
        <dbReference type="ARBA" id="ARBA00023157"/>
    </source>
</evidence>
<dbReference type="Gene3D" id="3.30.60.30">
    <property type="match status" value="2"/>
</dbReference>
<dbReference type="PANTHER" id="PTHR21131">
    <property type="entry name" value="SERINE-TYPE ENDOPEPTIDASE INHIBITOR"/>
    <property type="match status" value="1"/>
</dbReference>
<name>A0A2K8JLT2_PRIPG</name>
<dbReference type="SMART" id="SM00280">
    <property type="entry name" value="KAZAL"/>
    <property type="match status" value="2"/>
</dbReference>
<accession>A0A2K8JLT2</accession>
<evidence type="ECO:0000256" key="7">
    <source>
        <dbReference type="SAM" id="SignalP"/>
    </source>
</evidence>
<dbReference type="PROSITE" id="PS00282">
    <property type="entry name" value="KAZAL_1"/>
    <property type="match status" value="2"/>
</dbReference>
<dbReference type="FunFam" id="3.30.60.30:FF:000067">
    <property type="entry name" value="Thrombin inhibitor rhodniin"/>
    <property type="match status" value="1"/>
</dbReference>
<dbReference type="GO" id="GO:0005615">
    <property type="term" value="C:extracellular space"/>
    <property type="evidence" value="ECO:0007669"/>
    <property type="project" value="TreeGrafter"/>
</dbReference>
<sequence length="147" mass="16420">MKLLLIIGFAALAAVANAFKDPCICTREYMPVCGTDGKTYGNKCMFNCEKATNNNHLEIAHEGACDEHKKEVENTAQKHCACPFLWAPLCGTNERTYPNECVFKCHQDEDKDVKIAHTGVCKGFPQMQEDEQEIEAIMDPCACDRVL</sequence>
<dbReference type="PRINTS" id="PR00290">
    <property type="entry name" value="KAZALINHBTR"/>
</dbReference>
<keyword evidence="6" id="KW-1015">Disulfide bond</keyword>
<evidence type="ECO:0000259" key="8">
    <source>
        <dbReference type="PROSITE" id="PS51465"/>
    </source>
</evidence>
<dbReference type="Pfam" id="PF00050">
    <property type="entry name" value="Kazal_1"/>
    <property type="match status" value="2"/>
</dbReference>
<keyword evidence="7" id="KW-0732">Signal</keyword>
<reference evidence="9" key="1">
    <citation type="submission" date="2016-10" db="EMBL/GenBank/DDBJ databases">
        <title>The assassin bug Pristhesancus plagipennis produces two different types of venom.</title>
        <authorList>
            <person name="Walker A.A."/>
            <person name="Herzig V."/>
            <person name="Jin J."/>
            <person name="Fry B.G."/>
            <person name="King G.F."/>
        </authorList>
    </citation>
    <scope>NUCLEOTIDE SEQUENCE</scope>
    <source>
        <tissue evidence="9">Venom/labial glands</tissue>
    </source>
</reference>
<feature type="domain" description="Kazal-like" evidence="8">
    <location>
        <begin position="74"/>
        <end position="123"/>
    </location>
</feature>
<dbReference type="EMBL" id="KY031015">
    <property type="protein sequence ID" value="ATU82766.1"/>
    <property type="molecule type" value="mRNA"/>
</dbReference>
<keyword evidence="5" id="KW-0722">Serine protease inhibitor</keyword>
<protein>
    <submittedName>
        <fullName evidence="9">Secreted multidomain Kazal</fullName>
    </submittedName>
</protein>